<dbReference type="SMART" id="SM00176">
    <property type="entry name" value="RAN"/>
    <property type="match status" value="1"/>
</dbReference>
<sequence>MNKNVKCNQGVGKTNILSRYKFGKFEKTHAPTLGIEFAQKHVIISQEKVKIQVQIWDTAGQENMNSITKAFYKNAIGALLVYDITDLQSFYDCQKWVEDIQQNCENQITIILLGNKADSEEKRQVIKQIALEYANKNNFAFLETSALNGQNINESFQILVEAIRKKKNHYEKSFVLF</sequence>
<dbReference type="AlphaFoldDB" id="G0QUA9"/>
<dbReference type="InParanoid" id="G0QUA9"/>
<gene>
    <name evidence="2" type="ORF">IMG5_116070</name>
</gene>
<dbReference type="InterPro" id="IPR001806">
    <property type="entry name" value="Small_GTPase"/>
</dbReference>
<evidence type="ECO:0000313" key="3">
    <source>
        <dbReference type="Proteomes" id="UP000008983"/>
    </source>
</evidence>
<reference evidence="2 3" key="1">
    <citation type="submission" date="2011-07" db="EMBL/GenBank/DDBJ databases">
        <authorList>
            <person name="Coyne R."/>
            <person name="Brami D."/>
            <person name="Johnson J."/>
            <person name="Hostetler J."/>
            <person name="Hannick L."/>
            <person name="Clark T."/>
            <person name="Cassidy-Hanley D."/>
            <person name="Inman J."/>
        </authorList>
    </citation>
    <scope>NUCLEOTIDE SEQUENCE [LARGE SCALE GENOMIC DNA]</scope>
    <source>
        <strain evidence="2 3">G5</strain>
    </source>
</reference>
<dbReference type="OrthoDB" id="9989112at2759"/>
<proteinExistence type="predicted"/>
<dbReference type="eggNOG" id="KOG0087">
    <property type="taxonomic scope" value="Eukaryota"/>
</dbReference>
<dbReference type="EMBL" id="GL983907">
    <property type="protein sequence ID" value="EGR31181.1"/>
    <property type="molecule type" value="Genomic_DNA"/>
</dbReference>
<dbReference type="InterPro" id="IPR005225">
    <property type="entry name" value="Small_GTP-bd"/>
</dbReference>
<organism evidence="2 3">
    <name type="scientific">Ichthyophthirius multifiliis</name>
    <name type="common">White spot disease agent</name>
    <name type="synonym">Ich</name>
    <dbReference type="NCBI Taxonomy" id="5932"/>
    <lineage>
        <taxon>Eukaryota</taxon>
        <taxon>Sar</taxon>
        <taxon>Alveolata</taxon>
        <taxon>Ciliophora</taxon>
        <taxon>Intramacronucleata</taxon>
        <taxon>Oligohymenophorea</taxon>
        <taxon>Hymenostomatida</taxon>
        <taxon>Ophryoglenina</taxon>
        <taxon>Ichthyophthirius</taxon>
    </lineage>
</organism>
<dbReference type="InterPro" id="IPR027417">
    <property type="entry name" value="P-loop_NTPase"/>
</dbReference>
<dbReference type="PROSITE" id="PS51419">
    <property type="entry name" value="RAB"/>
    <property type="match status" value="1"/>
</dbReference>
<dbReference type="OMA" id="REVSCEM"/>
<dbReference type="FunFam" id="3.40.50.300:FF:001329">
    <property type="entry name" value="Small GTP-binding protein, putative"/>
    <property type="match status" value="1"/>
</dbReference>
<dbReference type="GO" id="GO:0003924">
    <property type="term" value="F:GTPase activity"/>
    <property type="evidence" value="ECO:0007669"/>
    <property type="project" value="InterPro"/>
</dbReference>
<dbReference type="GeneID" id="14907335"/>
<dbReference type="CDD" id="cd00154">
    <property type="entry name" value="Rab"/>
    <property type="match status" value="1"/>
</dbReference>
<dbReference type="Proteomes" id="UP000008983">
    <property type="component" value="Unassembled WGS sequence"/>
</dbReference>
<dbReference type="Pfam" id="PF00071">
    <property type="entry name" value="Ras"/>
    <property type="match status" value="1"/>
</dbReference>
<dbReference type="STRING" id="857967.G0QUA9"/>
<dbReference type="SMART" id="SM00173">
    <property type="entry name" value="RAS"/>
    <property type="match status" value="1"/>
</dbReference>
<keyword evidence="1" id="KW-0547">Nucleotide-binding</keyword>
<dbReference type="SUPFAM" id="SSF52540">
    <property type="entry name" value="P-loop containing nucleoside triphosphate hydrolases"/>
    <property type="match status" value="1"/>
</dbReference>
<dbReference type="PRINTS" id="PR00449">
    <property type="entry name" value="RASTRNSFRMNG"/>
</dbReference>
<evidence type="ECO:0000313" key="2">
    <source>
        <dbReference type="EMBL" id="EGR31181.1"/>
    </source>
</evidence>
<dbReference type="GO" id="GO:0005525">
    <property type="term" value="F:GTP binding"/>
    <property type="evidence" value="ECO:0007669"/>
    <property type="project" value="InterPro"/>
</dbReference>
<dbReference type="SMART" id="SM00174">
    <property type="entry name" value="RHO"/>
    <property type="match status" value="1"/>
</dbReference>
<dbReference type="PANTHER" id="PTHR47978">
    <property type="match status" value="1"/>
</dbReference>
<dbReference type="SMART" id="SM00175">
    <property type="entry name" value="RAB"/>
    <property type="match status" value="1"/>
</dbReference>
<evidence type="ECO:0000256" key="1">
    <source>
        <dbReference type="ARBA" id="ARBA00022741"/>
    </source>
</evidence>
<keyword evidence="3" id="KW-1185">Reference proteome</keyword>
<name>G0QUA9_ICHMU</name>
<dbReference type="NCBIfam" id="TIGR00231">
    <property type="entry name" value="small_GTP"/>
    <property type="match status" value="1"/>
</dbReference>
<dbReference type="Gene3D" id="3.40.50.300">
    <property type="entry name" value="P-loop containing nucleotide triphosphate hydrolases"/>
    <property type="match status" value="1"/>
</dbReference>
<dbReference type="RefSeq" id="XP_004034667.1">
    <property type="nucleotide sequence ID" value="XM_004034619.1"/>
</dbReference>
<accession>G0QUA9</accession>
<dbReference type="PROSITE" id="PS51421">
    <property type="entry name" value="RAS"/>
    <property type="match status" value="1"/>
</dbReference>
<protein>
    <submittedName>
        <fullName evidence="2">Ras-related protein rab11d, putative</fullName>
    </submittedName>
</protein>